<comment type="caution">
    <text evidence="1">The sequence shown here is derived from an EMBL/GenBank/DDBJ whole genome shotgun (WGS) entry which is preliminary data.</text>
</comment>
<dbReference type="Proteomes" id="UP001145742">
    <property type="component" value="Unassembled WGS sequence"/>
</dbReference>
<reference evidence="1" key="1">
    <citation type="submission" date="2019-10" db="EMBL/GenBank/DDBJ databases">
        <authorList>
            <person name="Soares A.E.R."/>
            <person name="Aleixo A."/>
            <person name="Schneider P."/>
            <person name="Miyaki C.Y."/>
            <person name="Schneider M.P."/>
            <person name="Mello C."/>
            <person name="Vasconcelos A.T.R."/>
        </authorList>
    </citation>
    <scope>NUCLEOTIDE SEQUENCE</scope>
    <source>
        <tissue evidence="1">Muscle</tissue>
    </source>
</reference>
<evidence type="ECO:0000313" key="2">
    <source>
        <dbReference type="Proteomes" id="UP001145742"/>
    </source>
</evidence>
<evidence type="ECO:0000313" key="1">
    <source>
        <dbReference type="EMBL" id="KAJ7424650.1"/>
    </source>
</evidence>
<keyword evidence="2" id="KW-1185">Reference proteome</keyword>
<accession>A0ABQ9DRZ1</accession>
<sequence length="140" mass="15701">MLLWQEGEGDEEHMAVLLWQEGEGDEGYMAMPLWQEGEGDEGHMVMLLLQAAAFMEAWPACTDSGAVSIHVLDIVLGLVENPEVHISLIPKLVQVLLDDMPSFRHANHITQLCVFCKPAECALDPSGYVNEDIIQYYWSQ</sequence>
<protein>
    <submittedName>
        <fullName evidence="1">Uncharacterized protein</fullName>
    </submittedName>
</protein>
<proteinExistence type="predicted"/>
<organism evidence="1 2">
    <name type="scientific">Willisornis vidua</name>
    <name type="common">Xingu scale-backed antbird</name>
    <dbReference type="NCBI Taxonomy" id="1566151"/>
    <lineage>
        <taxon>Eukaryota</taxon>
        <taxon>Metazoa</taxon>
        <taxon>Chordata</taxon>
        <taxon>Craniata</taxon>
        <taxon>Vertebrata</taxon>
        <taxon>Euteleostomi</taxon>
        <taxon>Archelosauria</taxon>
        <taxon>Archosauria</taxon>
        <taxon>Dinosauria</taxon>
        <taxon>Saurischia</taxon>
        <taxon>Theropoda</taxon>
        <taxon>Coelurosauria</taxon>
        <taxon>Aves</taxon>
        <taxon>Neognathae</taxon>
        <taxon>Neoaves</taxon>
        <taxon>Telluraves</taxon>
        <taxon>Australaves</taxon>
        <taxon>Passeriformes</taxon>
        <taxon>Thamnophilidae</taxon>
        <taxon>Willisornis</taxon>
    </lineage>
</organism>
<dbReference type="EMBL" id="WHWB01032642">
    <property type="protein sequence ID" value="KAJ7424650.1"/>
    <property type="molecule type" value="Genomic_DNA"/>
</dbReference>
<name>A0ABQ9DRZ1_9PASS</name>
<gene>
    <name evidence="1" type="ORF">WISP_27833</name>
</gene>